<dbReference type="NCBIfam" id="TIGR01668">
    <property type="entry name" value="YqeG_hyp_ppase"/>
    <property type="match status" value="1"/>
</dbReference>
<evidence type="ECO:0000313" key="5">
    <source>
        <dbReference type="Proteomes" id="UP000501451"/>
    </source>
</evidence>
<dbReference type="InterPro" id="IPR010021">
    <property type="entry name" value="PGPP1/Gep4"/>
</dbReference>
<accession>A0A6G7KBD2</accession>
<gene>
    <name evidence="4" type="ORF">G7057_09090</name>
</gene>
<reference evidence="4 5" key="1">
    <citation type="journal article" date="2017" name="Int. J. Syst. Evol. Microbiol.">
        <title>Jeotgalibaca porci sp. nov. and Jeotgalibaca arthritidis sp. nov., isolated from pigs, and emended description of the genus Jeotgalibaca.</title>
        <authorList>
            <person name="Zamora L."/>
            <person name="Perez-Sancho M."/>
            <person name="Dominguez L."/>
            <person name="Fernandez-Garayzabal J.F."/>
            <person name="Vela A.I."/>
        </authorList>
    </citation>
    <scope>NUCLEOTIDE SEQUENCE [LARGE SCALE GENOMIC DNA]</scope>
    <source>
        <strain evidence="4 5">CECT 9157</strain>
    </source>
</reference>
<organism evidence="4 5">
    <name type="scientific">Jeotgalibaca arthritidis</name>
    <dbReference type="NCBI Taxonomy" id="1868794"/>
    <lineage>
        <taxon>Bacteria</taxon>
        <taxon>Bacillati</taxon>
        <taxon>Bacillota</taxon>
        <taxon>Bacilli</taxon>
        <taxon>Lactobacillales</taxon>
        <taxon>Carnobacteriaceae</taxon>
        <taxon>Jeotgalibaca</taxon>
    </lineage>
</organism>
<evidence type="ECO:0000256" key="1">
    <source>
        <dbReference type="ARBA" id="ARBA00001946"/>
    </source>
</evidence>
<dbReference type="KEGG" id="jar:G7057_09090"/>
<protein>
    <submittedName>
        <fullName evidence="4">YqeG family HAD IIIA-type phosphatase</fullName>
    </submittedName>
</protein>
<evidence type="ECO:0000256" key="2">
    <source>
        <dbReference type="ARBA" id="ARBA00022801"/>
    </source>
</evidence>
<name>A0A6G7KBD2_9LACT</name>
<dbReference type="EMBL" id="CP049740">
    <property type="protein sequence ID" value="QII82566.1"/>
    <property type="molecule type" value="Genomic_DNA"/>
</dbReference>
<dbReference type="Gene3D" id="3.40.50.1000">
    <property type="entry name" value="HAD superfamily/HAD-like"/>
    <property type="match status" value="1"/>
</dbReference>
<keyword evidence="5" id="KW-1185">Reference proteome</keyword>
<dbReference type="SUPFAM" id="SSF56784">
    <property type="entry name" value="HAD-like"/>
    <property type="match status" value="1"/>
</dbReference>
<keyword evidence="2" id="KW-0378">Hydrolase</keyword>
<dbReference type="Pfam" id="PF08282">
    <property type="entry name" value="Hydrolase_3"/>
    <property type="match status" value="1"/>
</dbReference>
<dbReference type="PANTHER" id="PTHR46470">
    <property type="entry name" value="N-ACYLNEURAMINATE-9-PHOSPHATASE"/>
    <property type="match status" value="1"/>
</dbReference>
<dbReference type="InterPro" id="IPR006439">
    <property type="entry name" value="HAD-SF_hydro_IA"/>
</dbReference>
<sequence length="175" mass="20429">MFNKFKPVWMVESVYQISAEQLEKHNIKAVFCDLDNTLIAWNNPNGTEELLAWIEEMKENNIHVTIVSNNKGDRVQKVAEHLKLHYIPRALKPLKKGYRQAIEQAGVPMDQCVMVGDQLITDIFGANRLGLKTILVIPILNSDAWNTRINRFFERIIMKKLLKDDPDMKWRKRLD</sequence>
<dbReference type="NCBIfam" id="TIGR01662">
    <property type="entry name" value="HAD-SF-IIIA"/>
    <property type="match status" value="1"/>
</dbReference>
<keyword evidence="3" id="KW-0460">Magnesium</keyword>
<dbReference type="CDD" id="cd16416">
    <property type="entry name" value="HAD_BsYqeG-like"/>
    <property type="match status" value="1"/>
</dbReference>
<dbReference type="InterPro" id="IPR036412">
    <property type="entry name" value="HAD-like_sf"/>
</dbReference>
<proteinExistence type="predicted"/>
<dbReference type="GO" id="GO:0044281">
    <property type="term" value="P:small molecule metabolic process"/>
    <property type="evidence" value="ECO:0007669"/>
    <property type="project" value="UniProtKB-ARBA"/>
</dbReference>
<dbReference type="Proteomes" id="UP000501451">
    <property type="component" value="Chromosome"/>
</dbReference>
<dbReference type="NCBIfam" id="TIGR01549">
    <property type="entry name" value="HAD-SF-IA-v1"/>
    <property type="match status" value="1"/>
</dbReference>
<dbReference type="GO" id="GO:0008962">
    <property type="term" value="F:phosphatidylglycerophosphatase activity"/>
    <property type="evidence" value="ECO:0007669"/>
    <property type="project" value="InterPro"/>
</dbReference>
<evidence type="ECO:0000313" key="4">
    <source>
        <dbReference type="EMBL" id="QII82566.1"/>
    </source>
</evidence>
<comment type="cofactor">
    <cofactor evidence="1">
        <name>Mg(2+)</name>
        <dbReference type="ChEBI" id="CHEBI:18420"/>
    </cofactor>
</comment>
<dbReference type="RefSeq" id="WP_166163041.1">
    <property type="nucleotide sequence ID" value="NZ_CP049740.1"/>
</dbReference>
<dbReference type="InterPro" id="IPR051400">
    <property type="entry name" value="HAD-like_hydrolase"/>
</dbReference>
<dbReference type="InterPro" id="IPR006549">
    <property type="entry name" value="HAD-SF_hydro_IIIA"/>
</dbReference>
<dbReference type="InterPro" id="IPR023214">
    <property type="entry name" value="HAD_sf"/>
</dbReference>
<evidence type="ECO:0000256" key="3">
    <source>
        <dbReference type="ARBA" id="ARBA00022842"/>
    </source>
</evidence>
<dbReference type="Pfam" id="PF13242">
    <property type="entry name" value="Hydrolase_like"/>
    <property type="match status" value="1"/>
</dbReference>
<dbReference type="AlphaFoldDB" id="A0A6G7KBD2"/>